<dbReference type="AlphaFoldDB" id="A0A3A6Q7Q9"/>
<dbReference type="EMBL" id="QMDW01000008">
    <property type="protein sequence ID" value="RJX49954.1"/>
    <property type="molecule type" value="Genomic_DNA"/>
</dbReference>
<comment type="caution">
    <text evidence="3">The sequence shown here is derived from an EMBL/GenBank/DDBJ whole genome shotgun (WGS) entry which is preliminary data.</text>
</comment>
<dbReference type="InterPro" id="IPR001845">
    <property type="entry name" value="HTH_ArsR_DNA-bd_dom"/>
</dbReference>
<dbReference type="RefSeq" id="WP_120084451.1">
    <property type="nucleotide sequence ID" value="NZ_QMDW01000008.1"/>
</dbReference>
<organism evidence="3 4">
    <name type="scientific">Halonotius pteroides</name>
    <dbReference type="NCBI Taxonomy" id="268735"/>
    <lineage>
        <taxon>Archaea</taxon>
        <taxon>Methanobacteriati</taxon>
        <taxon>Methanobacteriota</taxon>
        <taxon>Stenosarchaea group</taxon>
        <taxon>Halobacteria</taxon>
        <taxon>Halobacteriales</taxon>
        <taxon>Haloferacaceae</taxon>
        <taxon>Halonotius</taxon>
    </lineage>
</organism>
<dbReference type="OrthoDB" id="290446at2157"/>
<dbReference type="SUPFAM" id="SSF46785">
    <property type="entry name" value="Winged helix' DNA-binding domain"/>
    <property type="match status" value="1"/>
</dbReference>
<dbReference type="Proteomes" id="UP000281564">
    <property type="component" value="Unassembled WGS sequence"/>
</dbReference>
<evidence type="ECO:0000313" key="4">
    <source>
        <dbReference type="Proteomes" id="UP000281564"/>
    </source>
</evidence>
<protein>
    <submittedName>
        <fullName evidence="3">ArsR family transcriptional regulator</fullName>
    </submittedName>
</protein>
<dbReference type="Gene3D" id="1.10.10.10">
    <property type="entry name" value="Winged helix-like DNA-binding domain superfamily/Winged helix DNA-binding domain"/>
    <property type="match status" value="1"/>
</dbReference>
<dbReference type="SMART" id="SM00418">
    <property type="entry name" value="HTH_ARSR"/>
    <property type="match status" value="1"/>
</dbReference>
<keyword evidence="4" id="KW-1185">Reference proteome</keyword>
<evidence type="ECO:0000259" key="2">
    <source>
        <dbReference type="SMART" id="SM00418"/>
    </source>
</evidence>
<gene>
    <name evidence="3" type="ORF">DP106_07555</name>
</gene>
<dbReference type="InterPro" id="IPR036390">
    <property type="entry name" value="WH_DNA-bd_sf"/>
</dbReference>
<sequence length="131" mass="13712">MQPSRTPHAAEPTEDIAVDEVLSLLADDYAQSILHALADGEQTAGEIADRCEASTVTVYRRLNRLETVGLVTTTTQIAADGNHRTTYRARPASVAISISEDGLTGDLTVESAAGQTAGGYGPRPASPMGDD</sequence>
<dbReference type="Pfam" id="PF12840">
    <property type="entry name" value="HTH_20"/>
    <property type="match status" value="1"/>
</dbReference>
<name>A0A3A6Q7Q9_9EURY</name>
<evidence type="ECO:0000313" key="3">
    <source>
        <dbReference type="EMBL" id="RJX49954.1"/>
    </source>
</evidence>
<proteinExistence type="predicted"/>
<dbReference type="InterPro" id="IPR011991">
    <property type="entry name" value="ArsR-like_HTH"/>
</dbReference>
<dbReference type="InterPro" id="IPR036388">
    <property type="entry name" value="WH-like_DNA-bd_sf"/>
</dbReference>
<reference evidence="3 4" key="1">
    <citation type="submission" date="2018-06" db="EMBL/GenBank/DDBJ databases">
        <title>Halonotius sp. F13-13 a new haloarchaeeon isolated from a solar saltern from Isla Cristina, Huelva, Spain.</title>
        <authorList>
            <person name="Duran-Viseras A."/>
            <person name="Sanchez-Porro C."/>
            <person name="Ventosa A."/>
        </authorList>
    </citation>
    <scope>NUCLEOTIDE SEQUENCE [LARGE SCALE GENOMIC DNA]</scope>
    <source>
        <strain evidence="3 4">CECT 7525</strain>
    </source>
</reference>
<dbReference type="GO" id="GO:0003700">
    <property type="term" value="F:DNA-binding transcription factor activity"/>
    <property type="evidence" value="ECO:0007669"/>
    <property type="project" value="InterPro"/>
</dbReference>
<feature type="region of interest" description="Disordered" evidence="1">
    <location>
        <begin position="109"/>
        <end position="131"/>
    </location>
</feature>
<feature type="domain" description="HTH arsR-type" evidence="2">
    <location>
        <begin position="20"/>
        <end position="103"/>
    </location>
</feature>
<accession>A0A3A6Q7Q9</accession>
<evidence type="ECO:0000256" key="1">
    <source>
        <dbReference type="SAM" id="MobiDB-lite"/>
    </source>
</evidence>
<dbReference type="CDD" id="cd00090">
    <property type="entry name" value="HTH_ARSR"/>
    <property type="match status" value="1"/>
</dbReference>